<comment type="caution">
    <text evidence="4">The sequence shown here is derived from an EMBL/GenBank/DDBJ whole genome shotgun (WGS) entry which is preliminary data.</text>
</comment>
<reference evidence="5" key="1">
    <citation type="submission" date="2018-12" db="EMBL/GenBank/DDBJ databases">
        <title>Tengunoibacter tsumagoiensis gen. nov., sp. nov., Dictyobacter kobayashii sp. nov., D. alpinus sp. nov., and D. joshuensis sp. nov. and description of Dictyobacteraceae fam. nov. within the order Ktedonobacterales isolated from Tengu-no-mugimeshi.</title>
        <authorList>
            <person name="Wang C.M."/>
            <person name="Zheng Y."/>
            <person name="Sakai Y."/>
            <person name="Toyoda A."/>
            <person name="Minakuchi Y."/>
            <person name="Abe K."/>
            <person name="Yokota A."/>
            <person name="Yabe S."/>
        </authorList>
    </citation>
    <scope>NUCLEOTIDE SEQUENCE [LARGE SCALE GENOMIC DNA]</scope>
    <source>
        <strain evidence="5">Uno3</strain>
    </source>
</reference>
<accession>A0A402A1V1</accession>
<evidence type="ECO:0000313" key="4">
    <source>
        <dbReference type="EMBL" id="GCE13032.1"/>
    </source>
</evidence>
<organism evidence="4 5">
    <name type="scientific">Tengunoibacter tsumagoiensis</name>
    <dbReference type="NCBI Taxonomy" id="2014871"/>
    <lineage>
        <taxon>Bacteria</taxon>
        <taxon>Bacillati</taxon>
        <taxon>Chloroflexota</taxon>
        <taxon>Ktedonobacteria</taxon>
        <taxon>Ktedonobacterales</taxon>
        <taxon>Dictyobacteraceae</taxon>
        <taxon>Tengunoibacter</taxon>
    </lineage>
</organism>
<feature type="transmembrane region" description="Helical" evidence="2">
    <location>
        <begin position="277"/>
        <end position="298"/>
    </location>
</feature>
<evidence type="ECO:0000256" key="2">
    <source>
        <dbReference type="SAM" id="Phobius"/>
    </source>
</evidence>
<dbReference type="EMBL" id="BIFR01000001">
    <property type="protein sequence ID" value="GCE13032.1"/>
    <property type="molecule type" value="Genomic_DNA"/>
</dbReference>
<evidence type="ECO:0000256" key="1">
    <source>
        <dbReference type="SAM" id="MobiDB-lite"/>
    </source>
</evidence>
<keyword evidence="2" id="KW-0472">Membrane</keyword>
<name>A0A402A1V1_9CHLR</name>
<keyword evidence="2" id="KW-1133">Transmembrane helix</keyword>
<feature type="region of interest" description="Disordered" evidence="1">
    <location>
        <begin position="161"/>
        <end position="241"/>
    </location>
</feature>
<evidence type="ECO:0000313" key="5">
    <source>
        <dbReference type="Proteomes" id="UP000287352"/>
    </source>
</evidence>
<keyword evidence="2" id="KW-0812">Transmembrane</keyword>
<gene>
    <name evidence="4" type="ORF">KTT_28910</name>
</gene>
<feature type="compositionally biased region" description="Polar residues" evidence="1">
    <location>
        <begin position="167"/>
        <end position="198"/>
    </location>
</feature>
<evidence type="ECO:0008006" key="6">
    <source>
        <dbReference type="Google" id="ProtNLM"/>
    </source>
</evidence>
<protein>
    <recommendedName>
        <fullName evidence="6">LTD domain-containing protein</fullName>
    </recommendedName>
</protein>
<proteinExistence type="predicted"/>
<feature type="chain" id="PRO_5019559594" description="LTD domain-containing protein" evidence="3">
    <location>
        <begin position="25"/>
        <end position="304"/>
    </location>
</feature>
<dbReference type="AlphaFoldDB" id="A0A402A1V1"/>
<keyword evidence="5" id="KW-1185">Reference proteome</keyword>
<keyword evidence="3" id="KW-0732">Signal</keyword>
<dbReference type="RefSeq" id="WP_126580599.1">
    <property type="nucleotide sequence ID" value="NZ_BIFR01000001.1"/>
</dbReference>
<feature type="signal peptide" evidence="3">
    <location>
        <begin position="1"/>
        <end position="24"/>
    </location>
</feature>
<evidence type="ECO:0000256" key="3">
    <source>
        <dbReference type="SAM" id="SignalP"/>
    </source>
</evidence>
<dbReference type="Proteomes" id="UP000287352">
    <property type="component" value="Unassembled WGS sequence"/>
</dbReference>
<dbReference type="OrthoDB" id="161147at2"/>
<sequence>MRVLVVFCTIFLAFLSLSVAISRASSRDPTSCAPAIPPPVQAPLVSPSLTAGSVVLNEVMLKSQAMWTCNPDTSAPSNQWIELYNPHDQALDLYGAHAALDEGPETETFYLPFSSAISAHGFMVMFLPHYLPATTSTLRLLMTGIVIDQVTLPDLPAETSYARIPDGSTTWQTTSQPTIDSSNTPPLIQATVQNTPTHARQKNIHPTPVLKTPLPRDTSASQGGELKTRPEPTTTALPTTDWGSMQFPHQTTNLPPPVIQHSPDLTRQSISADNGTMPFRLLLTLLVIPFLVGGVWLWRRFHRS</sequence>
<feature type="compositionally biased region" description="Polar residues" evidence="1">
    <location>
        <begin position="231"/>
        <end position="241"/>
    </location>
</feature>